<dbReference type="InterPro" id="IPR051011">
    <property type="entry name" value="Metal_resp_trans_reg"/>
</dbReference>
<feature type="domain" description="HTH arsR-type" evidence="4">
    <location>
        <begin position="1"/>
        <end position="95"/>
    </location>
</feature>
<keyword evidence="1" id="KW-0805">Transcription regulation</keyword>
<accession>A0ABV6RQL6</accession>
<dbReference type="PRINTS" id="PR00778">
    <property type="entry name" value="HTHARSR"/>
</dbReference>
<evidence type="ECO:0000256" key="3">
    <source>
        <dbReference type="ARBA" id="ARBA00023163"/>
    </source>
</evidence>
<keyword evidence="6" id="KW-1185">Reference proteome</keyword>
<evidence type="ECO:0000256" key="2">
    <source>
        <dbReference type="ARBA" id="ARBA00023125"/>
    </source>
</evidence>
<gene>
    <name evidence="5" type="ORF">ACFFGH_15680</name>
</gene>
<dbReference type="InterPro" id="IPR036388">
    <property type="entry name" value="WH-like_DNA-bd_sf"/>
</dbReference>
<evidence type="ECO:0000256" key="1">
    <source>
        <dbReference type="ARBA" id="ARBA00023015"/>
    </source>
</evidence>
<organism evidence="5 6">
    <name type="scientific">Lysobacter korlensis</name>
    <dbReference type="NCBI Taxonomy" id="553636"/>
    <lineage>
        <taxon>Bacteria</taxon>
        <taxon>Pseudomonadati</taxon>
        <taxon>Pseudomonadota</taxon>
        <taxon>Gammaproteobacteria</taxon>
        <taxon>Lysobacterales</taxon>
        <taxon>Lysobacteraceae</taxon>
        <taxon>Lysobacter</taxon>
    </lineage>
</organism>
<dbReference type="PANTHER" id="PTHR43132">
    <property type="entry name" value="ARSENICAL RESISTANCE OPERON REPRESSOR ARSR-RELATED"/>
    <property type="match status" value="1"/>
</dbReference>
<keyword evidence="3" id="KW-0804">Transcription</keyword>
<reference evidence="5 6" key="1">
    <citation type="submission" date="2024-09" db="EMBL/GenBank/DDBJ databases">
        <authorList>
            <person name="Sun Q."/>
            <person name="Mori K."/>
        </authorList>
    </citation>
    <scope>NUCLEOTIDE SEQUENCE [LARGE SCALE GENOMIC DNA]</scope>
    <source>
        <strain evidence="5 6">KCTC 23076</strain>
    </source>
</reference>
<evidence type="ECO:0000259" key="4">
    <source>
        <dbReference type="PROSITE" id="PS50987"/>
    </source>
</evidence>
<comment type="caution">
    <text evidence="5">The sequence shown here is derived from an EMBL/GenBank/DDBJ whole genome shotgun (WGS) entry which is preliminary data.</text>
</comment>
<dbReference type="Pfam" id="PF12840">
    <property type="entry name" value="HTH_20"/>
    <property type="match status" value="1"/>
</dbReference>
<dbReference type="PROSITE" id="PS50987">
    <property type="entry name" value="HTH_ARSR_2"/>
    <property type="match status" value="1"/>
</dbReference>
<dbReference type="Proteomes" id="UP001589896">
    <property type="component" value="Unassembled WGS sequence"/>
</dbReference>
<evidence type="ECO:0000313" key="5">
    <source>
        <dbReference type="EMBL" id="MFC0679275.1"/>
    </source>
</evidence>
<proteinExistence type="predicted"/>
<dbReference type="InterPro" id="IPR036390">
    <property type="entry name" value="WH_DNA-bd_sf"/>
</dbReference>
<dbReference type="PANTHER" id="PTHR43132:SF2">
    <property type="entry name" value="ARSENICAL RESISTANCE OPERON REPRESSOR ARSR-RELATED"/>
    <property type="match status" value="1"/>
</dbReference>
<dbReference type="EMBL" id="JBHLTG010000003">
    <property type="protein sequence ID" value="MFC0679275.1"/>
    <property type="molecule type" value="Genomic_DNA"/>
</dbReference>
<sequence length="119" mass="12746">MDIQTAVSALGSLAQASRLAVFQRLVELGPEGAYPGDLAQALQIPATTLSFHLKTLSHAGLIEAEQQGRFIRYRANFERMQALIDFLTRNCCGGDAARCLPVAPDCAVVAGPSTARKRC</sequence>
<dbReference type="SUPFAM" id="SSF46785">
    <property type="entry name" value="Winged helix' DNA-binding domain"/>
    <property type="match status" value="1"/>
</dbReference>
<name>A0ABV6RQL6_9GAMM</name>
<evidence type="ECO:0000313" key="6">
    <source>
        <dbReference type="Proteomes" id="UP001589896"/>
    </source>
</evidence>
<dbReference type="Gene3D" id="1.10.10.10">
    <property type="entry name" value="Winged helix-like DNA-binding domain superfamily/Winged helix DNA-binding domain"/>
    <property type="match status" value="1"/>
</dbReference>
<dbReference type="SMART" id="SM00418">
    <property type="entry name" value="HTH_ARSR"/>
    <property type="match status" value="1"/>
</dbReference>
<dbReference type="NCBIfam" id="NF033788">
    <property type="entry name" value="HTH_metalloreg"/>
    <property type="match status" value="1"/>
</dbReference>
<keyword evidence="2" id="KW-0238">DNA-binding</keyword>
<dbReference type="InterPro" id="IPR001845">
    <property type="entry name" value="HTH_ArsR_DNA-bd_dom"/>
</dbReference>
<dbReference type="CDD" id="cd00090">
    <property type="entry name" value="HTH_ARSR"/>
    <property type="match status" value="1"/>
</dbReference>
<dbReference type="RefSeq" id="WP_386669858.1">
    <property type="nucleotide sequence ID" value="NZ_JBHLTG010000003.1"/>
</dbReference>
<dbReference type="InterPro" id="IPR011991">
    <property type="entry name" value="ArsR-like_HTH"/>
</dbReference>
<protein>
    <submittedName>
        <fullName evidence="5">ArsR/SmtB family transcription factor</fullName>
    </submittedName>
</protein>